<dbReference type="InterPro" id="IPR001539">
    <property type="entry name" value="Peptidase_U32"/>
</dbReference>
<feature type="binding site" evidence="1">
    <location>
        <position position="192"/>
    </location>
    <ligand>
        <name>[4Fe-4S] cluster</name>
        <dbReference type="ChEBI" id="CHEBI:49883"/>
    </ligand>
</feature>
<dbReference type="Proteomes" id="UP001214854">
    <property type="component" value="Unassembled WGS sequence"/>
</dbReference>
<dbReference type="InterPro" id="IPR043693">
    <property type="entry name" value="UbiV"/>
</dbReference>
<evidence type="ECO:0000256" key="1">
    <source>
        <dbReference type="HAMAP-Rule" id="MF_02233"/>
    </source>
</evidence>
<dbReference type="PANTHER" id="PTHR30217:SF11">
    <property type="entry name" value="UBIQUINONE BIOSYNTHESIS PROTEIN UBIV"/>
    <property type="match status" value="1"/>
</dbReference>
<comment type="pathway">
    <text evidence="1">Cofactor biosynthesis; ubiquinone biosynthesis.</text>
</comment>
<dbReference type="NCBIfam" id="NF011991">
    <property type="entry name" value="PRK15447.1"/>
    <property type="match status" value="1"/>
</dbReference>
<keyword evidence="1" id="KW-0479">Metal-binding</keyword>
<keyword evidence="1" id="KW-0408">Iron</keyword>
<dbReference type="Pfam" id="PF01136">
    <property type="entry name" value="Peptidase_U32"/>
    <property type="match status" value="1"/>
</dbReference>
<evidence type="ECO:0000313" key="3">
    <source>
        <dbReference type="Proteomes" id="UP001214854"/>
    </source>
</evidence>
<comment type="function">
    <text evidence="1">Required for O(2)-independent ubiquinone (coenzyme Q) biosynthesis. Together with UbiU, is essential for the C6-hydroxylation reaction in the oxygen-independent ubiquinone biosynthesis pathway.</text>
</comment>
<name>A0ABT5HWG9_9CAUL</name>
<dbReference type="InterPro" id="IPR051454">
    <property type="entry name" value="RNA/ubiquinone_mod_enzymes"/>
</dbReference>
<accession>A0ABT5HWG9</accession>
<dbReference type="HAMAP" id="MF_02233">
    <property type="entry name" value="UbiV"/>
    <property type="match status" value="1"/>
</dbReference>
<dbReference type="EMBL" id="JAQQKX010000012">
    <property type="protein sequence ID" value="MDC7684437.1"/>
    <property type="molecule type" value="Genomic_DNA"/>
</dbReference>
<feature type="binding site" evidence="1">
    <location>
        <position position="42"/>
    </location>
    <ligand>
        <name>[4Fe-4S] cluster</name>
        <dbReference type="ChEBI" id="CHEBI:49883"/>
    </ligand>
</feature>
<comment type="subunit">
    <text evidence="1">Forms a heterodimer with UbiU.</text>
</comment>
<keyword evidence="1" id="KW-0411">Iron-sulfur</keyword>
<organism evidence="2 3">
    <name type="scientific">Asticcacaulis aquaticus</name>
    <dbReference type="NCBI Taxonomy" id="2984212"/>
    <lineage>
        <taxon>Bacteria</taxon>
        <taxon>Pseudomonadati</taxon>
        <taxon>Pseudomonadota</taxon>
        <taxon>Alphaproteobacteria</taxon>
        <taxon>Caulobacterales</taxon>
        <taxon>Caulobacteraceae</taxon>
        <taxon>Asticcacaulis</taxon>
    </lineage>
</organism>
<protein>
    <recommendedName>
        <fullName evidence="1">Ubiquinone biosynthesis protein UbiV</fullName>
    </recommendedName>
</protein>
<comment type="similarity">
    <text evidence="1">Belongs to the peptidase U32 family. UbiV subfamily.</text>
</comment>
<sequence length="299" mass="33694">MIDRLTLGPLLYNWSPEKARDFYFGVADEMDVDRVYLGEVVCSKRQPFHETYWPEVVERLERAGKQVVFSTLALVTTEREIKGLRELCADSEDRLVEINDLTLLSRWTGKPFLVGPYVNIYNESALAVFEDMGAVGATLPFELPQKTLVSLASSAQCALEVQVFGRLPLAISARCYHARAFRLQKDSCRFVCDQHPDGMVVDTLDEQQFLTVNGTQTQSMTCVNLIRETAALKALGIRQLRLSPQNVDMIEVARVFRAVQRGTLAGDEAFAHLEGLMPQFQFSNGYFHGVEGRRLFEAS</sequence>
<comment type="caution">
    <text evidence="2">The sequence shown here is derived from an EMBL/GenBank/DDBJ whole genome shotgun (WGS) entry which is preliminary data.</text>
</comment>
<evidence type="ECO:0000313" key="2">
    <source>
        <dbReference type="EMBL" id="MDC7684437.1"/>
    </source>
</evidence>
<dbReference type="RefSeq" id="WP_272748911.1">
    <property type="nucleotide sequence ID" value="NZ_JAQQKX010000012.1"/>
</dbReference>
<dbReference type="PANTHER" id="PTHR30217">
    <property type="entry name" value="PEPTIDASE U32 FAMILY"/>
    <property type="match status" value="1"/>
</dbReference>
<comment type="cofactor">
    <cofactor evidence="1">
        <name>[4Fe-4S] cluster</name>
        <dbReference type="ChEBI" id="CHEBI:49883"/>
    </cofactor>
</comment>
<proteinExistence type="inferred from homology"/>
<feature type="binding site" evidence="1">
    <location>
        <position position="175"/>
    </location>
    <ligand>
        <name>[4Fe-4S] cluster</name>
        <dbReference type="ChEBI" id="CHEBI:49883"/>
    </ligand>
</feature>
<gene>
    <name evidence="1" type="primary">ubiV</name>
    <name evidence="2" type="ORF">PQU92_14215</name>
</gene>
<keyword evidence="3" id="KW-1185">Reference proteome</keyword>
<keyword evidence="1" id="KW-0831">Ubiquinone biosynthesis</keyword>
<reference evidence="2 3" key="1">
    <citation type="submission" date="2023-01" db="EMBL/GenBank/DDBJ databases">
        <title>Novel species of the genus Asticcacaulis isolated from rivers.</title>
        <authorList>
            <person name="Lu H."/>
        </authorList>
    </citation>
    <scope>NUCLEOTIDE SEQUENCE [LARGE SCALE GENOMIC DNA]</scope>
    <source>
        <strain evidence="2 3">BYS171W</strain>
    </source>
</reference>
<feature type="binding site" evidence="1">
    <location>
        <position position="188"/>
    </location>
    <ligand>
        <name>[4Fe-4S] cluster</name>
        <dbReference type="ChEBI" id="CHEBI:49883"/>
    </ligand>
</feature>
<keyword evidence="1" id="KW-0004">4Fe-4S</keyword>